<dbReference type="GO" id="GO:0003677">
    <property type="term" value="F:DNA binding"/>
    <property type="evidence" value="ECO:0007669"/>
    <property type="project" value="UniProtKB-KW"/>
</dbReference>
<dbReference type="GO" id="GO:0003700">
    <property type="term" value="F:DNA-binding transcription factor activity"/>
    <property type="evidence" value="ECO:0007669"/>
    <property type="project" value="InterPro"/>
</dbReference>
<keyword evidence="4" id="KW-0804">Transcription</keyword>
<dbReference type="SUPFAM" id="SSF53850">
    <property type="entry name" value="Periplasmic binding protein-like II"/>
    <property type="match status" value="1"/>
</dbReference>
<dbReference type="Gene3D" id="3.40.190.290">
    <property type="match status" value="1"/>
</dbReference>
<evidence type="ECO:0000256" key="4">
    <source>
        <dbReference type="ARBA" id="ARBA00023163"/>
    </source>
</evidence>
<dbReference type="Pfam" id="PF00126">
    <property type="entry name" value="HTH_1"/>
    <property type="match status" value="1"/>
</dbReference>
<keyword evidence="3" id="KW-0238">DNA-binding</keyword>
<gene>
    <name evidence="6" type="primary">cynR</name>
    <name evidence="6" type="ORF">FAZ98_29530</name>
</gene>
<proteinExistence type="inferred from homology"/>
<keyword evidence="2" id="KW-0805">Transcription regulation</keyword>
<dbReference type="PROSITE" id="PS50931">
    <property type="entry name" value="HTH_LYSR"/>
    <property type="match status" value="1"/>
</dbReference>
<dbReference type="PRINTS" id="PR00039">
    <property type="entry name" value="HTHLYSR"/>
</dbReference>
<dbReference type="InterPro" id="IPR050950">
    <property type="entry name" value="HTH-type_LysR_regulators"/>
</dbReference>
<reference evidence="6 7" key="1">
    <citation type="submission" date="2019-12" db="EMBL/GenBank/DDBJ databases">
        <title>Paraburkholderia acidiphila 7Q-K02 sp. nov and Paraburkholderia acidisoli DHF22 sp. nov., two strains isolated from forest soil.</title>
        <authorList>
            <person name="Gao Z."/>
            <person name="Qiu L."/>
        </authorList>
    </citation>
    <scope>NUCLEOTIDE SEQUENCE [LARGE SCALE GENOMIC DNA]</scope>
    <source>
        <strain evidence="6 7">DHF22</strain>
    </source>
</reference>
<dbReference type="GO" id="GO:0005829">
    <property type="term" value="C:cytosol"/>
    <property type="evidence" value="ECO:0007669"/>
    <property type="project" value="TreeGrafter"/>
</dbReference>
<feature type="domain" description="HTH lysR-type" evidence="5">
    <location>
        <begin position="1"/>
        <end position="58"/>
    </location>
</feature>
<evidence type="ECO:0000256" key="3">
    <source>
        <dbReference type="ARBA" id="ARBA00023125"/>
    </source>
</evidence>
<dbReference type="InterPro" id="IPR000847">
    <property type="entry name" value="LysR_HTH_N"/>
</dbReference>
<dbReference type="FunFam" id="1.10.10.10:FF:000001">
    <property type="entry name" value="LysR family transcriptional regulator"/>
    <property type="match status" value="1"/>
</dbReference>
<dbReference type="Pfam" id="PF03466">
    <property type="entry name" value="LysR_substrate"/>
    <property type="match status" value="1"/>
</dbReference>
<comment type="similarity">
    <text evidence="1">Belongs to the LysR transcriptional regulatory family.</text>
</comment>
<dbReference type="Gene3D" id="1.10.10.10">
    <property type="entry name" value="Winged helix-like DNA-binding domain superfamily/Winged helix DNA-binding domain"/>
    <property type="match status" value="1"/>
</dbReference>
<accession>A0A7Z2JK51</accession>
<dbReference type="InterPro" id="IPR036388">
    <property type="entry name" value="WH-like_DNA-bd_sf"/>
</dbReference>
<dbReference type="PANTHER" id="PTHR30419">
    <property type="entry name" value="HTH-TYPE TRANSCRIPTIONAL REGULATOR YBHD"/>
    <property type="match status" value="1"/>
</dbReference>
<protein>
    <submittedName>
        <fullName evidence="6">Transcriptional regulator CynR</fullName>
    </submittedName>
</protein>
<evidence type="ECO:0000256" key="1">
    <source>
        <dbReference type="ARBA" id="ARBA00009437"/>
    </source>
</evidence>
<dbReference type="OrthoDB" id="646694at2"/>
<dbReference type="Proteomes" id="UP000433577">
    <property type="component" value="Chromosome 4"/>
</dbReference>
<sequence>MMLRAIRYVITVAELKNFTRAAEVLHVSQPALSQQIRQLEAELGGELFDRSGRAISLTEFGRVYIEHAREALAHLDAGRRALHDVRDLTRGLLRLAYTPTFAEYLIGPALRRFRAAHPALAIEVSERPLEDIEGGLERDELDLGIGFTDVRSDEIDVRPLFAEQMALLVATRHPLARRREAVSSQQLESMPLALLSADFVVRRFADAYFRAHQLSPQVMLQANSVGTVLKLVKDGTLATLLPSAVLREHRGLVSLAVTPALPQRTVALLSRRRAATTLAANAFVALLTDLIAEEGLGATA</sequence>
<dbReference type="InterPro" id="IPR036390">
    <property type="entry name" value="WH_DNA-bd_sf"/>
</dbReference>
<evidence type="ECO:0000313" key="6">
    <source>
        <dbReference type="EMBL" id="QGZ65964.1"/>
    </source>
</evidence>
<evidence type="ECO:0000313" key="7">
    <source>
        <dbReference type="Proteomes" id="UP000433577"/>
    </source>
</evidence>
<dbReference type="NCBIfam" id="NF008416">
    <property type="entry name" value="PRK11242.1"/>
    <property type="match status" value="1"/>
</dbReference>
<organism evidence="6 7">
    <name type="scientific">Paraburkholderia acidisoli</name>
    <dbReference type="NCBI Taxonomy" id="2571748"/>
    <lineage>
        <taxon>Bacteria</taxon>
        <taxon>Pseudomonadati</taxon>
        <taxon>Pseudomonadota</taxon>
        <taxon>Betaproteobacteria</taxon>
        <taxon>Burkholderiales</taxon>
        <taxon>Burkholderiaceae</taxon>
        <taxon>Paraburkholderia</taxon>
    </lineage>
</organism>
<dbReference type="KEGG" id="pacs:FAZ98_29530"/>
<dbReference type="InterPro" id="IPR005119">
    <property type="entry name" value="LysR_subst-bd"/>
</dbReference>
<evidence type="ECO:0000259" key="5">
    <source>
        <dbReference type="PROSITE" id="PS50931"/>
    </source>
</evidence>
<dbReference type="EMBL" id="CP046916">
    <property type="protein sequence ID" value="QGZ65964.1"/>
    <property type="molecule type" value="Genomic_DNA"/>
</dbReference>
<dbReference type="AlphaFoldDB" id="A0A7Z2JK51"/>
<keyword evidence="7" id="KW-1185">Reference proteome</keyword>
<dbReference type="SUPFAM" id="SSF46785">
    <property type="entry name" value="Winged helix' DNA-binding domain"/>
    <property type="match status" value="1"/>
</dbReference>
<name>A0A7Z2JK51_9BURK</name>
<evidence type="ECO:0000256" key="2">
    <source>
        <dbReference type="ARBA" id="ARBA00023015"/>
    </source>
</evidence>